<name>A0ABP9KWL3_9NOCA</name>
<dbReference type="RefSeq" id="WP_345499251.1">
    <property type="nucleotide sequence ID" value="NZ_BAABJM010000008.1"/>
</dbReference>
<dbReference type="EMBL" id="BAABJM010000008">
    <property type="protein sequence ID" value="GAA5067229.1"/>
    <property type="molecule type" value="Genomic_DNA"/>
</dbReference>
<evidence type="ECO:0000256" key="6">
    <source>
        <dbReference type="ARBA" id="ARBA00023136"/>
    </source>
</evidence>
<evidence type="ECO:0000259" key="8">
    <source>
        <dbReference type="Pfam" id="PF11203"/>
    </source>
</evidence>
<evidence type="ECO:0000256" key="2">
    <source>
        <dbReference type="ARBA" id="ARBA00007759"/>
    </source>
</evidence>
<gene>
    <name evidence="9" type="primary">eccE_2</name>
    <name evidence="9" type="ORF">GCM10023318_56140</name>
</gene>
<evidence type="ECO:0000256" key="7">
    <source>
        <dbReference type="SAM" id="Phobius"/>
    </source>
</evidence>
<dbReference type="InterPro" id="IPR021368">
    <property type="entry name" value="T7SS_EccE"/>
</dbReference>
<keyword evidence="10" id="KW-1185">Reference proteome</keyword>
<sequence>MIVNQNVNEREIPATATLQDPEFWLFREMPLRLLVPVALIAAAVGWVAVALNAPTLVAVAIGAVVLLIGIAPVRKREPRTPAGMFARSIGYRWRRSKPGPEETDATAFDVPLPEGGSYGMRWDGGLLITMLRIDPPPDALTLLRPGSLATDQVLALDEIARCLGQFDINLASIDVISTGARTASVGAVAQLYDRIVGPLPAIAHRTVWLVLRLEPLANADAVESRGGGSTGALRTSIITTRRVANKLAAQGISTSVLTAGEMNSAVRQLTRNIPLEEFTETPNSLGYHGIHLTSYEIGPDLIGERGFADIWATPSLTTTVTVRVRQAPRRPTTVRDNEPTPITLGALVRFDTAFEPEQPPIAGLRRMPGRQFRALVDCLPTGSGRPSTSDYRGPLEALSDLAVPTAGCGQLIGADNTGQGIAVPLIGDGTRHLEVSGKLDLAQQVVLRAIALGARAVVHTDRPEAWHTMVSNVGAPHLLSLAPRSAGASHHPPPVVPNSGMPFPTATVVVFDGIPPTALTGGATVVHVRAPGQPSGFDADVILTQDATSPNRITVRTSTVHTTVNMVTTPDEMRYIGESLTAAR</sequence>
<protein>
    <submittedName>
        <fullName evidence="9">Type VII secretion protein EccE</fullName>
    </submittedName>
</protein>
<dbReference type="InterPro" id="IPR050051">
    <property type="entry name" value="EccE_dom"/>
</dbReference>
<dbReference type="NCBIfam" id="TIGR03923">
    <property type="entry name" value="T7SS_EccE"/>
    <property type="match status" value="1"/>
</dbReference>
<keyword evidence="5 7" id="KW-1133">Transmembrane helix</keyword>
<reference evidence="10" key="1">
    <citation type="journal article" date="2019" name="Int. J. Syst. Evol. Microbiol.">
        <title>The Global Catalogue of Microorganisms (GCM) 10K type strain sequencing project: providing services to taxonomists for standard genome sequencing and annotation.</title>
        <authorList>
            <consortium name="The Broad Institute Genomics Platform"/>
            <consortium name="The Broad Institute Genome Sequencing Center for Infectious Disease"/>
            <person name="Wu L."/>
            <person name="Ma J."/>
        </authorList>
    </citation>
    <scope>NUCLEOTIDE SEQUENCE [LARGE SCALE GENOMIC DNA]</scope>
    <source>
        <strain evidence="10">JCM 18298</strain>
    </source>
</reference>
<keyword evidence="3" id="KW-1003">Cell membrane</keyword>
<feature type="transmembrane region" description="Helical" evidence="7">
    <location>
        <begin position="31"/>
        <end position="49"/>
    </location>
</feature>
<evidence type="ECO:0000256" key="3">
    <source>
        <dbReference type="ARBA" id="ARBA00022475"/>
    </source>
</evidence>
<evidence type="ECO:0000256" key="5">
    <source>
        <dbReference type="ARBA" id="ARBA00022989"/>
    </source>
</evidence>
<comment type="subcellular location">
    <subcellularLocation>
        <location evidence="1">Cell membrane</location>
    </subcellularLocation>
</comment>
<feature type="domain" description="Type VII secretion system protein EccE" evidence="8">
    <location>
        <begin position="201"/>
        <end position="297"/>
    </location>
</feature>
<feature type="transmembrane region" description="Helical" evidence="7">
    <location>
        <begin position="55"/>
        <end position="73"/>
    </location>
</feature>
<evidence type="ECO:0000313" key="10">
    <source>
        <dbReference type="Proteomes" id="UP001500603"/>
    </source>
</evidence>
<comment type="caution">
    <text evidence="9">The sequence shown here is derived from an EMBL/GenBank/DDBJ whole genome shotgun (WGS) entry which is preliminary data.</text>
</comment>
<evidence type="ECO:0000256" key="4">
    <source>
        <dbReference type="ARBA" id="ARBA00022692"/>
    </source>
</evidence>
<evidence type="ECO:0000313" key="9">
    <source>
        <dbReference type="EMBL" id="GAA5067229.1"/>
    </source>
</evidence>
<comment type="similarity">
    <text evidence="2">Belongs to the EccE family.</text>
</comment>
<dbReference type="Pfam" id="PF11203">
    <property type="entry name" value="EccE"/>
    <property type="match status" value="1"/>
</dbReference>
<proteinExistence type="inferred from homology"/>
<keyword evidence="4 7" id="KW-0812">Transmembrane</keyword>
<keyword evidence="6 7" id="KW-0472">Membrane</keyword>
<accession>A0ABP9KWL3</accession>
<dbReference type="Proteomes" id="UP001500603">
    <property type="component" value="Unassembled WGS sequence"/>
</dbReference>
<organism evidence="9 10">
    <name type="scientific">Nocardia callitridis</name>
    <dbReference type="NCBI Taxonomy" id="648753"/>
    <lineage>
        <taxon>Bacteria</taxon>
        <taxon>Bacillati</taxon>
        <taxon>Actinomycetota</taxon>
        <taxon>Actinomycetes</taxon>
        <taxon>Mycobacteriales</taxon>
        <taxon>Nocardiaceae</taxon>
        <taxon>Nocardia</taxon>
    </lineage>
</organism>
<evidence type="ECO:0000256" key="1">
    <source>
        <dbReference type="ARBA" id="ARBA00004236"/>
    </source>
</evidence>